<comment type="caution">
    <text evidence="1">The sequence shown here is derived from an EMBL/GenBank/DDBJ whole genome shotgun (WGS) entry which is preliminary data.</text>
</comment>
<sequence length="173" mass="19503">MSKNPFGPELTDVQFALIGRIAVQWTRCENVLQEILASLAWAPRYFGRALTNSLGPDNRIGAIKSLCMIHEKQMLCQVVSLEQITKIRQIAVRFDALKGERNKFIHWSAIRKDDDNLFFSPLKSLPADPKGGDCMLASNAEMLAFSEAIATLTYEMMLVEKHLPNLDWPKPSP</sequence>
<dbReference type="EMBL" id="JBFOCI010000001">
    <property type="protein sequence ID" value="MEW9804877.1"/>
    <property type="molecule type" value="Genomic_DNA"/>
</dbReference>
<accession>A0ABV3QX01</accession>
<name>A0ABV3QX01_9HYPH</name>
<organism evidence="1 2">
    <name type="scientific">Mesorhizobium marinum</name>
    <dbReference type="NCBI Taxonomy" id="3228790"/>
    <lineage>
        <taxon>Bacteria</taxon>
        <taxon>Pseudomonadati</taxon>
        <taxon>Pseudomonadota</taxon>
        <taxon>Alphaproteobacteria</taxon>
        <taxon>Hyphomicrobiales</taxon>
        <taxon>Phyllobacteriaceae</taxon>
        <taxon>Mesorhizobium</taxon>
    </lineage>
</organism>
<proteinExistence type="predicted"/>
<dbReference type="Proteomes" id="UP001556196">
    <property type="component" value="Unassembled WGS sequence"/>
</dbReference>
<gene>
    <name evidence="1" type="ORF">ABUE31_02605</name>
</gene>
<reference evidence="1 2" key="1">
    <citation type="submission" date="2024-06" db="EMBL/GenBank/DDBJ databases">
        <authorList>
            <person name="Tuo L."/>
        </authorList>
    </citation>
    <scope>NUCLEOTIDE SEQUENCE [LARGE SCALE GENOMIC DNA]</scope>
    <source>
        <strain evidence="1 2">ZMM04-5</strain>
    </source>
</reference>
<evidence type="ECO:0000313" key="1">
    <source>
        <dbReference type="EMBL" id="MEW9804877.1"/>
    </source>
</evidence>
<dbReference type="RefSeq" id="WP_367721935.1">
    <property type="nucleotide sequence ID" value="NZ_JBFOCH010000137.1"/>
</dbReference>
<evidence type="ECO:0000313" key="2">
    <source>
        <dbReference type="Proteomes" id="UP001556196"/>
    </source>
</evidence>
<protein>
    <submittedName>
        <fullName evidence="1">Uncharacterized protein</fullName>
    </submittedName>
</protein>
<keyword evidence="2" id="KW-1185">Reference proteome</keyword>